<accession>A0A173M956</accession>
<dbReference type="EMBL" id="FTOR01000004">
    <property type="protein sequence ID" value="SIT15709.1"/>
    <property type="molecule type" value="Genomic_DNA"/>
</dbReference>
<reference evidence="6" key="1">
    <citation type="submission" date="2017-01" db="EMBL/GenBank/DDBJ databases">
        <authorList>
            <person name="Varghese N."/>
            <person name="Submissions S."/>
        </authorList>
    </citation>
    <scope>NUCLEOTIDE SEQUENCE [LARGE SCALE GENOMIC DNA]</scope>
    <source>
        <strain evidence="6">DSM 21054</strain>
    </source>
</reference>
<dbReference type="Gene3D" id="1.10.10.10">
    <property type="entry name" value="Winged helix-like DNA-binding domain superfamily/Winged helix DNA-binding domain"/>
    <property type="match status" value="1"/>
</dbReference>
<dbReference type="PROSITE" id="PS51118">
    <property type="entry name" value="HTH_HXLR"/>
    <property type="match status" value="1"/>
</dbReference>
<name>A0A173M956_9BACT</name>
<evidence type="ECO:0000256" key="2">
    <source>
        <dbReference type="ARBA" id="ARBA00023125"/>
    </source>
</evidence>
<evidence type="ECO:0000259" key="4">
    <source>
        <dbReference type="PROSITE" id="PS51118"/>
    </source>
</evidence>
<proteinExistence type="predicted"/>
<keyword evidence="1" id="KW-0805">Transcription regulation</keyword>
<dbReference type="STRING" id="477680.SAMN05421788_104188"/>
<dbReference type="InterPro" id="IPR036390">
    <property type="entry name" value="WH_DNA-bd_sf"/>
</dbReference>
<keyword evidence="3" id="KW-0804">Transcription</keyword>
<dbReference type="Pfam" id="PF01638">
    <property type="entry name" value="HxlR"/>
    <property type="match status" value="1"/>
</dbReference>
<evidence type="ECO:0000256" key="1">
    <source>
        <dbReference type="ARBA" id="ARBA00023015"/>
    </source>
</evidence>
<feature type="domain" description="HTH hxlR-type" evidence="4">
    <location>
        <begin position="13"/>
        <end position="117"/>
    </location>
</feature>
<evidence type="ECO:0000256" key="3">
    <source>
        <dbReference type="ARBA" id="ARBA00023163"/>
    </source>
</evidence>
<dbReference type="Proteomes" id="UP000186917">
    <property type="component" value="Unassembled WGS sequence"/>
</dbReference>
<dbReference type="OrthoDB" id="2619345at2"/>
<gene>
    <name evidence="5" type="ORF">SAMN05421788_104188</name>
</gene>
<dbReference type="SUPFAM" id="SSF46785">
    <property type="entry name" value="Winged helix' DNA-binding domain"/>
    <property type="match status" value="1"/>
</dbReference>
<dbReference type="PANTHER" id="PTHR33204:SF29">
    <property type="entry name" value="TRANSCRIPTIONAL REGULATOR"/>
    <property type="match status" value="1"/>
</dbReference>
<dbReference type="GO" id="GO:0003677">
    <property type="term" value="F:DNA binding"/>
    <property type="evidence" value="ECO:0007669"/>
    <property type="project" value="UniProtKB-KW"/>
</dbReference>
<protein>
    <submittedName>
        <fullName evidence="5">Transcriptional regulator, HxlR family</fullName>
    </submittedName>
</protein>
<keyword evidence="6" id="KW-1185">Reference proteome</keyword>
<keyword evidence="2" id="KW-0238">DNA-binding</keyword>
<dbReference type="AlphaFoldDB" id="A0A173M956"/>
<dbReference type="InterPro" id="IPR002577">
    <property type="entry name" value="HTH_HxlR"/>
</dbReference>
<dbReference type="KEGG" id="fln:FLA_0055"/>
<evidence type="ECO:0000313" key="6">
    <source>
        <dbReference type="Proteomes" id="UP000186917"/>
    </source>
</evidence>
<dbReference type="RefSeq" id="WP_076379536.1">
    <property type="nucleotide sequence ID" value="NZ_AP017422.1"/>
</dbReference>
<organism evidence="5 6">
    <name type="scientific">Filimonas lacunae</name>
    <dbReference type="NCBI Taxonomy" id="477680"/>
    <lineage>
        <taxon>Bacteria</taxon>
        <taxon>Pseudomonadati</taxon>
        <taxon>Bacteroidota</taxon>
        <taxon>Chitinophagia</taxon>
        <taxon>Chitinophagales</taxon>
        <taxon>Chitinophagaceae</taxon>
        <taxon>Filimonas</taxon>
    </lineage>
</organism>
<dbReference type="InterPro" id="IPR036388">
    <property type="entry name" value="WH-like_DNA-bd_sf"/>
</dbReference>
<evidence type="ECO:0000313" key="5">
    <source>
        <dbReference type="EMBL" id="SIT15709.1"/>
    </source>
</evidence>
<sequence>MEEQKKMYTEVECARNLAAVEDALYVLGGKWKLRIVIALVSGYHRFNEIQRAVHGISARLLSNELKSLEMNGLVKRLERSDLKPATIEYLPTPYAATLKEIVSVMGNWGRQHKERITGKKKIHYDYNTPNSIPYACKKPEFSPFSLLPCCNIPGSNKTLDNRKMRHAVACLILSLISNPCYHKA</sequence>
<dbReference type="PANTHER" id="PTHR33204">
    <property type="entry name" value="TRANSCRIPTIONAL REGULATOR, MARR FAMILY"/>
    <property type="match status" value="1"/>
</dbReference>